<evidence type="ECO:0000313" key="1">
    <source>
        <dbReference type="EMBL" id="RGR44422.1"/>
    </source>
</evidence>
<dbReference type="RefSeq" id="WP_118031774.1">
    <property type="nucleotide sequence ID" value="NZ_QRUH01000029.1"/>
</dbReference>
<evidence type="ECO:0000313" key="2">
    <source>
        <dbReference type="Proteomes" id="UP000285839"/>
    </source>
</evidence>
<dbReference type="EMBL" id="QRUH01000029">
    <property type="protein sequence ID" value="RGR44422.1"/>
    <property type="molecule type" value="Genomic_DNA"/>
</dbReference>
<dbReference type="Proteomes" id="UP000285839">
    <property type="component" value="Unassembled WGS sequence"/>
</dbReference>
<proteinExistence type="predicted"/>
<comment type="caution">
    <text evidence="1">The sequence shown here is derived from an EMBL/GenBank/DDBJ whole genome shotgun (WGS) entry which is preliminary data.</text>
</comment>
<organism evidence="1 2">
    <name type="scientific">Blautia obeum</name>
    <dbReference type="NCBI Taxonomy" id="40520"/>
    <lineage>
        <taxon>Bacteria</taxon>
        <taxon>Bacillati</taxon>
        <taxon>Bacillota</taxon>
        <taxon>Clostridia</taxon>
        <taxon>Lachnospirales</taxon>
        <taxon>Lachnospiraceae</taxon>
        <taxon>Blautia</taxon>
    </lineage>
</organism>
<name>A0A412EKU4_9FIRM</name>
<gene>
    <name evidence="1" type="ORF">DWY46_18815</name>
</gene>
<dbReference type="AlphaFoldDB" id="A0A412EKU4"/>
<sequence length="116" mass="13106">MRLVSQNGEFDVPYEIVALSRTGNIIKAYVPMVGEKGTIIARYSTNEKAQKAMKALHKVYAGMLFAQNVEMSDDDYEECIKMAARGFGIIKTMVNSPDMKFEPTNIVFRFPEDDEV</sequence>
<accession>A0A412EKU4</accession>
<reference evidence="1 2" key="1">
    <citation type="submission" date="2018-08" db="EMBL/GenBank/DDBJ databases">
        <title>A genome reference for cultivated species of the human gut microbiota.</title>
        <authorList>
            <person name="Zou Y."/>
            <person name="Xue W."/>
            <person name="Luo G."/>
        </authorList>
    </citation>
    <scope>NUCLEOTIDE SEQUENCE [LARGE SCALE GENOMIC DNA]</scope>
    <source>
        <strain evidence="1 2">AF25-21</strain>
    </source>
</reference>
<protein>
    <submittedName>
        <fullName evidence="1">Uncharacterized protein</fullName>
    </submittedName>
</protein>